<evidence type="ECO:0000313" key="17">
    <source>
        <dbReference type="Proteomes" id="UP000006860"/>
    </source>
</evidence>
<dbReference type="Proteomes" id="UP000006860">
    <property type="component" value="Chromosome"/>
</dbReference>
<accession>F0SGU9</accession>
<feature type="binding site" evidence="12">
    <location>
        <position position="122"/>
    </location>
    <ligand>
        <name>substrate</name>
    </ligand>
</feature>
<dbReference type="PRINTS" id="PR00477">
    <property type="entry name" value="PHGLYCKINASE"/>
</dbReference>
<keyword evidence="12" id="KW-0963">Cytoplasm</keyword>
<evidence type="ECO:0000256" key="6">
    <source>
        <dbReference type="ARBA" id="ARBA00016471"/>
    </source>
</evidence>
<dbReference type="STRING" id="756272.Plabr_0759"/>
<comment type="catalytic activity">
    <reaction evidence="1 12 15">
        <text>(2R)-3-phosphoglycerate + ATP = (2R)-3-phospho-glyceroyl phosphate + ADP</text>
        <dbReference type="Rhea" id="RHEA:14801"/>
        <dbReference type="ChEBI" id="CHEBI:30616"/>
        <dbReference type="ChEBI" id="CHEBI:57604"/>
        <dbReference type="ChEBI" id="CHEBI:58272"/>
        <dbReference type="ChEBI" id="CHEBI:456216"/>
        <dbReference type="EC" id="2.7.2.3"/>
    </reaction>
</comment>
<comment type="subunit">
    <text evidence="4 12">Monomer.</text>
</comment>
<dbReference type="PIRSF" id="PIRSF000724">
    <property type="entry name" value="Pgk"/>
    <property type="match status" value="1"/>
</dbReference>
<evidence type="ECO:0000256" key="1">
    <source>
        <dbReference type="ARBA" id="ARBA00000642"/>
    </source>
</evidence>
<dbReference type="FunFam" id="3.40.50.1260:FF:000003">
    <property type="entry name" value="Phosphoglycerate kinase"/>
    <property type="match status" value="1"/>
</dbReference>
<evidence type="ECO:0000256" key="4">
    <source>
        <dbReference type="ARBA" id="ARBA00011245"/>
    </source>
</evidence>
<feature type="binding site" evidence="12 14">
    <location>
        <position position="327"/>
    </location>
    <ligand>
        <name>ATP</name>
        <dbReference type="ChEBI" id="CHEBI:30616"/>
    </ligand>
</feature>
<feature type="binding site" evidence="13">
    <location>
        <position position="37"/>
    </location>
    <ligand>
        <name>(2R)-3-phosphoglycerate</name>
        <dbReference type="ChEBI" id="CHEBI:58272"/>
    </ligand>
</feature>
<dbReference type="eggNOG" id="COG0126">
    <property type="taxonomic scope" value="Bacteria"/>
</dbReference>
<evidence type="ECO:0000256" key="14">
    <source>
        <dbReference type="PIRSR" id="PIRSR000724-2"/>
    </source>
</evidence>
<name>F0SGU9_RUBBR</name>
<comment type="subcellular location">
    <subcellularLocation>
        <location evidence="12">Cytoplasm</location>
    </subcellularLocation>
</comment>
<dbReference type="GO" id="GO:0005524">
    <property type="term" value="F:ATP binding"/>
    <property type="evidence" value="ECO:0007669"/>
    <property type="project" value="UniProtKB-KW"/>
</dbReference>
<feature type="binding site" evidence="12 14">
    <location>
        <begin position="353"/>
        <end position="356"/>
    </location>
    <ligand>
        <name>ATP</name>
        <dbReference type="ChEBI" id="CHEBI:30616"/>
    </ligand>
</feature>
<evidence type="ECO:0000256" key="10">
    <source>
        <dbReference type="ARBA" id="ARBA00022840"/>
    </source>
</evidence>
<dbReference type="GO" id="GO:0006096">
    <property type="term" value="P:glycolytic process"/>
    <property type="evidence" value="ECO:0007669"/>
    <property type="project" value="UniProtKB-UniRule"/>
</dbReference>
<feature type="binding site" evidence="13">
    <location>
        <position position="155"/>
    </location>
    <ligand>
        <name>(2R)-3-phosphoglycerate</name>
        <dbReference type="ChEBI" id="CHEBI:58272"/>
    </ligand>
</feature>
<sequence>MAKKTIADVDVAGKTVLMRVDFNVPLNDSLEITDDRRIVMALDSIKSVIDRDGKLILMSHLGRPAGDGSADDAKFSLKPAAVRLGEILGQDVAFASDTVGDDASAKVAALENGGVVVLENLRFNKGEKKGDAVFAGKLAGFADIYCNDAFGTCHRTDASMVAVPEAMGDKPKVTGFLVAREIEYLSDAIGNPNRPFVAILGGAKVSDKINVIDNLLNICDKVLIGGAMAYTFSLAKGGQVGGSLVEKDKVELAKELMDKAGDKLMLPVDTHCGDDFSGDCNKKVVAAGEIPDGFEGLDIGPETAELYAKTVADARTVVWNGPMGVFEMTPFDHGTKAVAQAIADSSAVSIIGGGDSAAAIQQLGFADQVSHVSTGGGASLAMLEGQKFAAVELLDDK</sequence>
<dbReference type="RefSeq" id="WP_013627124.1">
    <property type="nucleotide sequence ID" value="NC_015174.1"/>
</dbReference>
<keyword evidence="11 12" id="KW-0324">Glycolysis</keyword>
<dbReference type="InterPro" id="IPR001576">
    <property type="entry name" value="Phosphoglycerate_kinase"/>
</dbReference>
<organism evidence="16 17">
    <name type="scientific">Rubinisphaera brasiliensis (strain ATCC 49424 / DSM 5305 / JCM 21570 / IAM 15109 / NBRC 103401 / IFAM 1448)</name>
    <name type="common">Planctomyces brasiliensis</name>
    <dbReference type="NCBI Taxonomy" id="756272"/>
    <lineage>
        <taxon>Bacteria</taxon>
        <taxon>Pseudomonadati</taxon>
        <taxon>Planctomycetota</taxon>
        <taxon>Planctomycetia</taxon>
        <taxon>Planctomycetales</taxon>
        <taxon>Planctomycetaceae</taxon>
        <taxon>Rubinisphaera</taxon>
    </lineage>
</organism>
<dbReference type="UniPathway" id="UPA00109">
    <property type="reaction ID" value="UER00185"/>
</dbReference>
<dbReference type="InterPro" id="IPR015824">
    <property type="entry name" value="Phosphoglycerate_kinase_N"/>
</dbReference>
<reference evidence="17" key="1">
    <citation type="submission" date="2011-02" db="EMBL/GenBank/DDBJ databases">
        <title>The complete genome of Planctomyces brasiliensis DSM 5305.</title>
        <authorList>
            <person name="Lucas S."/>
            <person name="Copeland A."/>
            <person name="Lapidus A."/>
            <person name="Bruce D."/>
            <person name="Goodwin L."/>
            <person name="Pitluck S."/>
            <person name="Kyrpides N."/>
            <person name="Mavromatis K."/>
            <person name="Pagani I."/>
            <person name="Ivanova N."/>
            <person name="Ovchinnikova G."/>
            <person name="Lu M."/>
            <person name="Detter J.C."/>
            <person name="Han C."/>
            <person name="Land M."/>
            <person name="Hauser L."/>
            <person name="Markowitz V."/>
            <person name="Cheng J.-F."/>
            <person name="Hugenholtz P."/>
            <person name="Woyke T."/>
            <person name="Wu D."/>
            <person name="Tindall B."/>
            <person name="Pomrenke H.G."/>
            <person name="Brambilla E."/>
            <person name="Klenk H.-P."/>
            <person name="Eisen J.A."/>
        </authorList>
    </citation>
    <scope>NUCLEOTIDE SEQUENCE [LARGE SCALE GENOMIC DNA]</scope>
    <source>
        <strain evidence="17">ATCC 49424 / DSM 5305 / JCM 21570 / NBRC 103401 / IFAM 1448</strain>
    </source>
</reference>
<feature type="binding site" evidence="12 13">
    <location>
        <begin position="60"/>
        <end position="63"/>
    </location>
    <ligand>
        <name>substrate</name>
    </ligand>
</feature>
<keyword evidence="10 12" id="KW-0067">ATP-binding</keyword>
<dbReference type="OrthoDB" id="9808460at2"/>
<dbReference type="PANTHER" id="PTHR11406:SF23">
    <property type="entry name" value="PHOSPHOGLYCERATE KINASE 1, CHLOROPLASTIC-RELATED"/>
    <property type="match status" value="1"/>
</dbReference>
<dbReference type="InterPro" id="IPR036043">
    <property type="entry name" value="Phosphoglycerate_kinase_sf"/>
</dbReference>
<dbReference type="HAMAP" id="MF_00145">
    <property type="entry name" value="Phosphoglyc_kinase"/>
    <property type="match status" value="1"/>
</dbReference>
<dbReference type="Gene3D" id="3.40.50.1260">
    <property type="entry name" value="Phosphoglycerate kinase, N-terminal domain"/>
    <property type="match status" value="2"/>
</dbReference>
<feature type="binding site" evidence="13">
    <location>
        <position position="122"/>
    </location>
    <ligand>
        <name>(2R)-3-phosphoglycerate</name>
        <dbReference type="ChEBI" id="CHEBI:58272"/>
    </ligand>
</feature>
<dbReference type="PANTHER" id="PTHR11406">
    <property type="entry name" value="PHOSPHOGLYCERATE KINASE"/>
    <property type="match status" value="1"/>
</dbReference>
<dbReference type="EC" id="2.7.2.3" evidence="5 12"/>
<dbReference type="AlphaFoldDB" id="F0SGU9"/>
<keyword evidence="9 12" id="KW-0418">Kinase</keyword>
<proteinExistence type="inferred from homology"/>
<keyword evidence="8 12" id="KW-0547">Nucleotide-binding</keyword>
<protein>
    <recommendedName>
        <fullName evidence="6 12">Phosphoglycerate kinase</fullName>
        <ecNumber evidence="5 12">2.7.2.3</ecNumber>
    </recommendedName>
</protein>
<dbReference type="GO" id="GO:0005829">
    <property type="term" value="C:cytosol"/>
    <property type="evidence" value="ECO:0007669"/>
    <property type="project" value="TreeGrafter"/>
</dbReference>
<evidence type="ECO:0000313" key="16">
    <source>
        <dbReference type="EMBL" id="ADY58384.1"/>
    </source>
</evidence>
<evidence type="ECO:0000256" key="3">
    <source>
        <dbReference type="ARBA" id="ARBA00008982"/>
    </source>
</evidence>
<keyword evidence="7 12" id="KW-0808">Transferase</keyword>
<feature type="binding site" evidence="12">
    <location>
        <position position="37"/>
    </location>
    <ligand>
        <name>substrate</name>
    </ligand>
</feature>
<evidence type="ECO:0000256" key="8">
    <source>
        <dbReference type="ARBA" id="ARBA00022741"/>
    </source>
</evidence>
<dbReference type="PROSITE" id="PS00111">
    <property type="entry name" value="PGLYCERATE_KINASE"/>
    <property type="match status" value="1"/>
</dbReference>
<dbReference type="FunFam" id="3.40.50.1260:FF:000006">
    <property type="entry name" value="Phosphoglycerate kinase"/>
    <property type="match status" value="1"/>
</dbReference>
<evidence type="ECO:0000256" key="15">
    <source>
        <dbReference type="RuleBase" id="RU000532"/>
    </source>
</evidence>
<comment type="similarity">
    <text evidence="3 12 15">Belongs to the phosphoglycerate kinase family.</text>
</comment>
<evidence type="ECO:0000256" key="12">
    <source>
        <dbReference type="HAMAP-Rule" id="MF_00145"/>
    </source>
</evidence>
<evidence type="ECO:0000256" key="13">
    <source>
        <dbReference type="PIRSR" id="PIRSR000724-1"/>
    </source>
</evidence>
<feature type="binding site" evidence="12">
    <location>
        <position position="296"/>
    </location>
    <ligand>
        <name>ATP</name>
        <dbReference type="ChEBI" id="CHEBI:30616"/>
    </ligand>
</feature>
<evidence type="ECO:0000256" key="5">
    <source>
        <dbReference type="ARBA" id="ARBA00013061"/>
    </source>
</evidence>
<feature type="binding site" evidence="12 13">
    <location>
        <begin position="21"/>
        <end position="23"/>
    </location>
    <ligand>
        <name>substrate</name>
    </ligand>
</feature>
<evidence type="ECO:0000256" key="2">
    <source>
        <dbReference type="ARBA" id="ARBA00004838"/>
    </source>
</evidence>
<dbReference type="EMBL" id="CP002546">
    <property type="protein sequence ID" value="ADY58384.1"/>
    <property type="molecule type" value="Genomic_DNA"/>
</dbReference>
<gene>
    <name evidence="12" type="primary">pgk</name>
    <name evidence="16" type="ordered locus">Plabr_0759</name>
</gene>
<comment type="pathway">
    <text evidence="2 12">Carbohydrate degradation; glycolysis; pyruvate from D-glyceraldehyde 3-phosphate: step 2/5.</text>
</comment>
<feature type="binding site" evidence="12 14">
    <location>
        <position position="208"/>
    </location>
    <ligand>
        <name>ATP</name>
        <dbReference type="ChEBI" id="CHEBI:30616"/>
    </ligand>
</feature>
<dbReference type="GO" id="GO:0043531">
    <property type="term" value="F:ADP binding"/>
    <property type="evidence" value="ECO:0007669"/>
    <property type="project" value="TreeGrafter"/>
</dbReference>
<feature type="binding site" evidence="12">
    <location>
        <position position="155"/>
    </location>
    <ligand>
        <name>substrate</name>
    </ligand>
</feature>
<dbReference type="SUPFAM" id="SSF53748">
    <property type="entry name" value="Phosphoglycerate kinase"/>
    <property type="match status" value="1"/>
</dbReference>
<dbReference type="Pfam" id="PF00162">
    <property type="entry name" value="PGK"/>
    <property type="match status" value="1"/>
</dbReference>
<keyword evidence="17" id="KW-1185">Reference proteome</keyword>
<dbReference type="InterPro" id="IPR015911">
    <property type="entry name" value="Phosphoglycerate_kinase_CS"/>
</dbReference>
<evidence type="ECO:0000256" key="9">
    <source>
        <dbReference type="ARBA" id="ARBA00022777"/>
    </source>
</evidence>
<evidence type="ECO:0000256" key="7">
    <source>
        <dbReference type="ARBA" id="ARBA00022679"/>
    </source>
</evidence>
<dbReference type="KEGG" id="pbs:Plabr_0759"/>
<dbReference type="HOGENOM" id="CLU_025427_0_2_0"/>
<dbReference type="GO" id="GO:0004618">
    <property type="term" value="F:phosphoglycerate kinase activity"/>
    <property type="evidence" value="ECO:0007669"/>
    <property type="project" value="UniProtKB-UniRule"/>
</dbReference>
<dbReference type="GO" id="GO:0006094">
    <property type="term" value="P:gluconeogenesis"/>
    <property type="evidence" value="ECO:0007669"/>
    <property type="project" value="TreeGrafter"/>
</dbReference>
<evidence type="ECO:0000256" key="11">
    <source>
        <dbReference type="ARBA" id="ARBA00023152"/>
    </source>
</evidence>